<name>A0AAV7UCV7_PLEWA</name>
<reference evidence="1" key="1">
    <citation type="journal article" date="2022" name="bioRxiv">
        <title>Sequencing and chromosome-scale assembly of the giantPleurodeles waltlgenome.</title>
        <authorList>
            <person name="Brown T."/>
            <person name="Elewa A."/>
            <person name="Iarovenko S."/>
            <person name="Subramanian E."/>
            <person name="Araus A.J."/>
            <person name="Petzold A."/>
            <person name="Susuki M."/>
            <person name="Suzuki K.-i.T."/>
            <person name="Hayashi T."/>
            <person name="Toyoda A."/>
            <person name="Oliveira C."/>
            <person name="Osipova E."/>
            <person name="Leigh N.D."/>
            <person name="Simon A."/>
            <person name="Yun M.H."/>
        </authorList>
    </citation>
    <scope>NUCLEOTIDE SEQUENCE</scope>
    <source>
        <strain evidence="1">20211129_DDA</strain>
        <tissue evidence="1">Liver</tissue>
    </source>
</reference>
<evidence type="ECO:0000313" key="1">
    <source>
        <dbReference type="EMBL" id="KAJ1186922.1"/>
    </source>
</evidence>
<comment type="caution">
    <text evidence="1">The sequence shown here is derived from an EMBL/GenBank/DDBJ whole genome shotgun (WGS) entry which is preliminary data.</text>
</comment>
<proteinExistence type="predicted"/>
<dbReference type="AlphaFoldDB" id="A0AAV7UCV7"/>
<accession>A0AAV7UCV7</accession>
<keyword evidence="2" id="KW-1185">Reference proteome</keyword>
<evidence type="ECO:0000313" key="2">
    <source>
        <dbReference type="Proteomes" id="UP001066276"/>
    </source>
</evidence>
<gene>
    <name evidence="1" type="ORF">NDU88_003702</name>
</gene>
<dbReference type="EMBL" id="JANPWB010000005">
    <property type="protein sequence ID" value="KAJ1186922.1"/>
    <property type="molecule type" value="Genomic_DNA"/>
</dbReference>
<organism evidence="1 2">
    <name type="scientific">Pleurodeles waltl</name>
    <name type="common">Iberian ribbed newt</name>
    <dbReference type="NCBI Taxonomy" id="8319"/>
    <lineage>
        <taxon>Eukaryota</taxon>
        <taxon>Metazoa</taxon>
        <taxon>Chordata</taxon>
        <taxon>Craniata</taxon>
        <taxon>Vertebrata</taxon>
        <taxon>Euteleostomi</taxon>
        <taxon>Amphibia</taxon>
        <taxon>Batrachia</taxon>
        <taxon>Caudata</taxon>
        <taxon>Salamandroidea</taxon>
        <taxon>Salamandridae</taxon>
        <taxon>Pleurodelinae</taxon>
        <taxon>Pleurodeles</taxon>
    </lineage>
</organism>
<protein>
    <submittedName>
        <fullName evidence="1">Uncharacterized protein</fullName>
    </submittedName>
</protein>
<sequence length="101" mass="11053">MCKADSVIEIVEFLSSCDQFQIGGFLYDRNSIYVSLVDTLGGLPPVALVERELCVRQLGSHSFATQSYFHVMGAGHASVRAQADECVPPPEDFPSRTSRIS</sequence>
<dbReference type="Proteomes" id="UP001066276">
    <property type="component" value="Chromosome 3_1"/>
</dbReference>